<sequence length="340" mass="38763">MDVGKSPEYRTFKIAGALGEHGIDCQIWLVNYKNGEHYTDPNGRFFSPSARNPNWLKTRRILRRQLSDFNPTHVWFTNGPIVGLVAYLICPALLSKPIIYEQLDNYDTYFPKWLLPFSWMHRALNRRSILSLYVTKELMSHDLLSGGEQMVFPNGFDPAVFKPMEQNTCRQLLGLEEHQTYVGYAGSLDVRVNDNLQQILQLSKTLEVRFAIASNSTQPEWLAQYPNVDWLGGKSISEVATVINACDLMLIPNRQDDFTQYCFPSKLLEYMGCGTPFLITPINSLNGMVPEQYISSFDMQHFVADIERALANPQSPARNEDFSWQGLLAGVVQRLQGIEP</sequence>
<dbReference type="CDD" id="cd03801">
    <property type="entry name" value="GT4_PimA-like"/>
    <property type="match status" value="1"/>
</dbReference>
<organism evidence="1 2">
    <name type="scientific">Neiella marina</name>
    <dbReference type="NCBI Taxonomy" id="508461"/>
    <lineage>
        <taxon>Bacteria</taxon>
        <taxon>Pseudomonadati</taxon>
        <taxon>Pseudomonadota</taxon>
        <taxon>Gammaproteobacteria</taxon>
        <taxon>Alteromonadales</taxon>
        <taxon>Echinimonadaceae</taxon>
        <taxon>Neiella</taxon>
    </lineage>
</organism>
<dbReference type="EMBL" id="BMDX01000016">
    <property type="protein sequence ID" value="GGA84287.1"/>
    <property type="molecule type" value="Genomic_DNA"/>
</dbReference>
<dbReference type="AlphaFoldDB" id="A0A8J2U7J6"/>
<keyword evidence="2" id="KW-1185">Reference proteome</keyword>
<evidence type="ECO:0000313" key="2">
    <source>
        <dbReference type="Proteomes" id="UP000619743"/>
    </source>
</evidence>
<accession>A0A8J2U7J6</accession>
<proteinExistence type="predicted"/>
<dbReference type="Gene3D" id="3.40.50.2000">
    <property type="entry name" value="Glycogen Phosphorylase B"/>
    <property type="match status" value="2"/>
</dbReference>
<dbReference type="Pfam" id="PF13692">
    <property type="entry name" value="Glyco_trans_1_4"/>
    <property type="match status" value="1"/>
</dbReference>
<dbReference type="Proteomes" id="UP000619743">
    <property type="component" value="Unassembled WGS sequence"/>
</dbReference>
<evidence type="ECO:0000313" key="1">
    <source>
        <dbReference type="EMBL" id="GGA84287.1"/>
    </source>
</evidence>
<gene>
    <name evidence="1" type="ORF">GCM10011369_27900</name>
</gene>
<dbReference type="PANTHER" id="PTHR45947">
    <property type="entry name" value="SULFOQUINOVOSYL TRANSFERASE SQD2"/>
    <property type="match status" value="1"/>
</dbReference>
<reference evidence="2" key="1">
    <citation type="journal article" date="2019" name="Int. J. Syst. Evol. Microbiol.">
        <title>The Global Catalogue of Microorganisms (GCM) 10K type strain sequencing project: providing services to taxonomists for standard genome sequencing and annotation.</title>
        <authorList>
            <consortium name="The Broad Institute Genomics Platform"/>
            <consortium name="The Broad Institute Genome Sequencing Center for Infectious Disease"/>
            <person name="Wu L."/>
            <person name="Ma J."/>
        </authorList>
    </citation>
    <scope>NUCLEOTIDE SEQUENCE [LARGE SCALE GENOMIC DNA]</scope>
    <source>
        <strain evidence="2">CGMCC 1.10130</strain>
    </source>
</reference>
<dbReference type="GO" id="GO:0016757">
    <property type="term" value="F:glycosyltransferase activity"/>
    <property type="evidence" value="ECO:0007669"/>
    <property type="project" value="TreeGrafter"/>
</dbReference>
<dbReference type="SUPFAM" id="SSF53756">
    <property type="entry name" value="UDP-Glycosyltransferase/glycogen phosphorylase"/>
    <property type="match status" value="1"/>
</dbReference>
<comment type="caution">
    <text evidence="1">The sequence shown here is derived from an EMBL/GenBank/DDBJ whole genome shotgun (WGS) entry which is preliminary data.</text>
</comment>
<evidence type="ECO:0008006" key="3">
    <source>
        <dbReference type="Google" id="ProtNLM"/>
    </source>
</evidence>
<dbReference type="InterPro" id="IPR050194">
    <property type="entry name" value="Glycosyltransferase_grp1"/>
</dbReference>
<name>A0A8J2U7J6_9GAMM</name>
<dbReference type="PANTHER" id="PTHR45947:SF3">
    <property type="entry name" value="SULFOQUINOVOSYL TRANSFERASE SQD2"/>
    <property type="match status" value="1"/>
</dbReference>
<protein>
    <recommendedName>
        <fullName evidence="3">Glycosyltransferase</fullName>
    </recommendedName>
</protein>